<keyword evidence="5" id="KW-1185">Reference proteome</keyword>
<dbReference type="EMBL" id="JAGYVZ010000001">
    <property type="protein sequence ID" value="MBS7229426.1"/>
    <property type="molecule type" value="Genomic_DNA"/>
</dbReference>
<comment type="caution">
    <text evidence="4">The sequence shown here is derived from an EMBL/GenBank/DDBJ whole genome shotgun (WGS) entry which is preliminary data.</text>
</comment>
<gene>
    <name evidence="4" type="ORF">KHA90_00170</name>
</gene>
<dbReference type="PANTHER" id="PTHR34106:SF5">
    <property type="entry name" value="GLYCOSIDASE"/>
    <property type="match status" value="1"/>
</dbReference>
<dbReference type="Proteomes" id="UP000722625">
    <property type="component" value="Unassembled WGS sequence"/>
</dbReference>
<dbReference type="Gene3D" id="2.115.10.20">
    <property type="entry name" value="Glycosyl hydrolase domain, family 43"/>
    <property type="match status" value="1"/>
</dbReference>
<dbReference type="PIRSF" id="PIRSF016202">
    <property type="entry name" value="PH1107"/>
    <property type="match status" value="1"/>
</dbReference>
<dbReference type="RefSeq" id="WP_213293543.1">
    <property type="nucleotide sequence ID" value="NZ_JAGYVZ010000001.1"/>
</dbReference>
<evidence type="ECO:0000313" key="4">
    <source>
        <dbReference type="EMBL" id="MBS7229426.1"/>
    </source>
</evidence>
<protein>
    <submittedName>
        <fullName evidence="4">Pesticidal protein Cry7Aa</fullName>
    </submittedName>
</protein>
<reference evidence="4 5" key="1">
    <citation type="journal article" date="2018" name="Int. J. Syst. Evol. Microbiol.">
        <title>Flavobacterium chryseum sp. nov. and Flavobacterium psychroterrae sp. nov., novel environmental bacteria isolated from Antarctica.</title>
        <authorList>
            <person name="Kralova S."/>
            <person name="Svec P."/>
            <person name="Busse H.J."/>
            <person name="Stankova E."/>
            <person name="Vaczi P."/>
            <person name="Sedlacek I."/>
        </authorList>
    </citation>
    <scope>NUCLEOTIDE SEQUENCE [LARGE SCALE GENOMIC DNA]</scope>
    <source>
        <strain evidence="4 5">CCM 8827</strain>
    </source>
</reference>
<keyword evidence="1" id="KW-0328">Glycosyltransferase</keyword>
<dbReference type="PANTHER" id="PTHR34106">
    <property type="entry name" value="GLYCOSIDASE"/>
    <property type="match status" value="1"/>
</dbReference>
<name>A0ABS5P5Q9_9FLAO</name>
<dbReference type="SUPFAM" id="SSF75005">
    <property type="entry name" value="Arabinanase/levansucrase/invertase"/>
    <property type="match status" value="1"/>
</dbReference>
<evidence type="ECO:0000256" key="2">
    <source>
        <dbReference type="ARBA" id="ARBA00022679"/>
    </source>
</evidence>
<proteinExistence type="inferred from homology"/>
<dbReference type="InterPro" id="IPR023296">
    <property type="entry name" value="Glyco_hydro_beta-prop_sf"/>
</dbReference>
<accession>A0ABS5P5Q9</accession>
<evidence type="ECO:0000313" key="5">
    <source>
        <dbReference type="Proteomes" id="UP000722625"/>
    </source>
</evidence>
<dbReference type="InterPro" id="IPR007184">
    <property type="entry name" value="Mannoside_phosphorylase"/>
</dbReference>
<dbReference type="CDD" id="cd18614">
    <property type="entry name" value="GH130"/>
    <property type="match status" value="1"/>
</dbReference>
<sequence length="347" mass="38997">MLQKHGLVLTKRDLDFERDGVLNPAVIYDGGKIHMFYRAVAKGNHSTIGYCVFKDPLTIESQLDVPVLIPTLPNEKHGVEDPRIVKIDDLFYLSYCGYDGENAFGCVATSSDLKTFTKHGIVVPQIKGYDLKGLLQGQPGLNNKYFTPSTGSEGYVWDKNVVFFPRRINDKLYFLHRIHPGVQIACVDSLEDLTPEFWREYMLEFCKHIVLDPDHDHEFSYLGNGAPPIETPEGWILIYHGVHDTEKGHTYVACAALLDLEDPSKEIARLPQPLFAPDQEFELNGYVNNVCFPSGTAVIDDEIYIYYGAADDCIACASIPMQELLEELLSHKVHIPEESSVKISTTA</sequence>
<comment type="similarity">
    <text evidence="3">Belongs to the glycosyl hydrolase 130 family.</text>
</comment>
<evidence type="ECO:0000256" key="3">
    <source>
        <dbReference type="ARBA" id="ARBA00024356"/>
    </source>
</evidence>
<dbReference type="Pfam" id="PF04041">
    <property type="entry name" value="Glyco_hydro_130"/>
    <property type="match status" value="1"/>
</dbReference>
<organism evidence="4 5">
    <name type="scientific">Flavobacterium psychroterrae</name>
    <dbReference type="NCBI Taxonomy" id="2133767"/>
    <lineage>
        <taxon>Bacteria</taxon>
        <taxon>Pseudomonadati</taxon>
        <taxon>Bacteroidota</taxon>
        <taxon>Flavobacteriia</taxon>
        <taxon>Flavobacteriales</taxon>
        <taxon>Flavobacteriaceae</taxon>
        <taxon>Flavobacterium</taxon>
    </lineage>
</organism>
<evidence type="ECO:0000256" key="1">
    <source>
        <dbReference type="ARBA" id="ARBA00022676"/>
    </source>
</evidence>
<keyword evidence="2" id="KW-0808">Transferase</keyword>